<protein>
    <submittedName>
        <fullName evidence="1">Uncharacterized protein</fullName>
    </submittedName>
</protein>
<evidence type="ECO:0000313" key="1">
    <source>
        <dbReference type="EMBL" id="KKN28910.1"/>
    </source>
</evidence>
<accession>A0A0F9PAS0</accession>
<organism evidence="1">
    <name type="scientific">marine sediment metagenome</name>
    <dbReference type="NCBI Taxonomy" id="412755"/>
    <lineage>
        <taxon>unclassified sequences</taxon>
        <taxon>metagenomes</taxon>
        <taxon>ecological metagenomes</taxon>
    </lineage>
</organism>
<comment type="caution">
    <text evidence="1">The sequence shown here is derived from an EMBL/GenBank/DDBJ whole genome shotgun (WGS) entry which is preliminary data.</text>
</comment>
<gene>
    <name evidence="1" type="ORF">LCGC14_0849630</name>
</gene>
<proteinExistence type="predicted"/>
<reference evidence="1" key="1">
    <citation type="journal article" date="2015" name="Nature">
        <title>Complex archaea that bridge the gap between prokaryotes and eukaryotes.</title>
        <authorList>
            <person name="Spang A."/>
            <person name="Saw J.H."/>
            <person name="Jorgensen S.L."/>
            <person name="Zaremba-Niedzwiedzka K."/>
            <person name="Martijn J."/>
            <person name="Lind A.E."/>
            <person name="van Eijk R."/>
            <person name="Schleper C."/>
            <person name="Guy L."/>
            <person name="Ettema T.J."/>
        </authorList>
    </citation>
    <scope>NUCLEOTIDE SEQUENCE</scope>
</reference>
<name>A0A0F9PAS0_9ZZZZ</name>
<sequence>MFSKQEKVHIAEEIEKLLLSLNHPEMPKEKPMFALHVDGKEDCSWANIVPNWTL</sequence>
<dbReference type="AlphaFoldDB" id="A0A0F9PAS0"/>
<dbReference type="EMBL" id="LAZR01002526">
    <property type="protein sequence ID" value="KKN28910.1"/>
    <property type="molecule type" value="Genomic_DNA"/>
</dbReference>